<evidence type="ECO:0000256" key="1">
    <source>
        <dbReference type="SAM" id="MobiDB-lite"/>
    </source>
</evidence>
<dbReference type="EMBL" id="ML975998">
    <property type="protein sequence ID" value="KAF1947434.1"/>
    <property type="molecule type" value="Genomic_DNA"/>
</dbReference>
<organism evidence="2 3">
    <name type="scientific">Clathrospora elynae</name>
    <dbReference type="NCBI Taxonomy" id="706981"/>
    <lineage>
        <taxon>Eukaryota</taxon>
        <taxon>Fungi</taxon>
        <taxon>Dikarya</taxon>
        <taxon>Ascomycota</taxon>
        <taxon>Pezizomycotina</taxon>
        <taxon>Dothideomycetes</taxon>
        <taxon>Pleosporomycetidae</taxon>
        <taxon>Pleosporales</taxon>
        <taxon>Diademaceae</taxon>
        <taxon>Clathrospora</taxon>
    </lineage>
</organism>
<keyword evidence="3" id="KW-1185">Reference proteome</keyword>
<evidence type="ECO:0000313" key="2">
    <source>
        <dbReference type="EMBL" id="KAF1947434.1"/>
    </source>
</evidence>
<dbReference type="OrthoDB" id="3789787at2759"/>
<evidence type="ECO:0000313" key="3">
    <source>
        <dbReference type="Proteomes" id="UP000800038"/>
    </source>
</evidence>
<feature type="region of interest" description="Disordered" evidence="1">
    <location>
        <begin position="10"/>
        <end position="29"/>
    </location>
</feature>
<reference evidence="2" key="1">
    <citation type="journal article" date="2020" name="Stud. Mycol.">
        <title>101 Dothideomycetes genomes: a test case for predicting lifestyles and emergence of pathogens.</title>
        <authorList>
            <person name="Haridas S."/>
            <person name="Albert R."/>
            <person name="Binder M."/>
            <person name="Bloem J."/>
            <person name="Labutti K."/>
            <person name="Salamov A."/>
            <person name="Andreopoulos B."/>
            <person name="Baker S."/>
            <person name="Barry K."/>
            <person name="Bills G."/>
            <person name="Bluhm B."/>
            <person name="Cannon C."/>
            <person name="Castanera R."/>
            <person name="Culley D."/>
            <person name="Daum C."/>
            <person name="Ezra D."/>
            <person name="Gonzalez J."/>
            <person name="Henrissat B."/>
            <person name="Kuo A."/>
            <person name="Liang C."/>
            <person name="Lipzen A."/>
            <person name="Lutzoni F."/>
            <person name="Magnuson J."/>
            <person name="Mondo S."/>
            <person name="Nolan M."/>
            <person name="Ohm R."/>
            <person name="Pangilinan J."/>
            <person name="Park H.-J."/>
            <person name="Ramirez L."/>
            <person name="Alfaro M."/>
            <person name="Sun H."/>
            <person name="Tritt A."/>
            <person name="Yoshinaga Y."/>
            <person name="Zwiers L.-H."/>
            <person name="Turgeon B."/>
            <person name="Goodwin S."/>
            <person name="Spatafora J."/>
            <person name="Crous P."/>
            <person name="Grigoriev I."/>
        </authorList>
    </citation>
    <scope>NUCLEOTIDE SEQUENCE</scope>
    <source>
        <strain evidence="2">CBS 161.51</strain>
    </source>
</reference>
<dbReference type="AlphaFoldDB" id="A0A6A5T5S1"/>
<dbReference type="Proteomes" id="UP000800038">
    <property type="component" value="Unassembled WGS sequence"/>
</dbReference>
<protein>
    <submittedName>
        <fullName evidence="2">Uncharacterized protein</fullName>
    </submittedName>
</protein>
<proteinExistence type="predicted"/>
<accession>A0A6A5T5S1</accession>
<name>A0A6A5T5S1_9PLEO</name>
<sequence>MSFRSKFPILSRHDVRNPPSSAGQPKIYGSGDFTTDISKPKYLQRINNANLFEHPDVASTLLLSKWLQQNDTELSTQILQQTNTHTGLARSLVPPDHPSSVIGSLYRPLPREAEFLDPEHARMLKQFNSMSLSLHNHPNPRTLSPSYCHARCLVLEENFVRRPLLSTSPCLLFDFFKYIEHWCATYTVPIRVLSAEQVHSLAAVLNKLSQIMMLLTEKDILIVMVAGVVSRHMWAHALDEHSLYASGDPNVKICEDLSYRWTCLGAEKHQAKHDSLLY</sequence>
<gene>
    <name evidence="2" type="ORF">EJ02DRAFT_429870</name>
</gene>